<comment type="similarity">
    <text evidence="2 12">Belongs to the ATPase protein 8 family.</text>
</comment>
<keyword evidence="6 12" id="KW-0812">Transmembrane</keyword>
<evidence type="ECO:0000256" key="7">
    <source>
        <dbReference type="ARBA" id="ARBA00022781"/>
    </source>
</evidence>
<evidence type="ECO:0000256" key="3">
    <source>
        <dbReference type="ARBA" id="ARBA00011291"/>
    </source>
</evidence>
<keyword evidence="11 13" id="KW-0472">Membrane</keyword>
<evidence type="ECO:0000256" key="1">
    <source>
        <dbReference type="ARBA" id="ARBA00004304"/>
    </source>
</evidence>
<proteinExistence type="inferred from homology"/>
<evidence type="ECO:0000256" key="2">
    <source>
        <dbReference type="ARBA" id="ARBA00008892"/>
    </source>
</evidence>
<keyword evidence="7 12" id="KW-0375">Hydrogen ion transport</keyword>
<evidence type="ECO:0000256" key="11">
    <source>
        <dbReference type="ARBA" id="ARBA00023136"/>
    </source>
</evidence>
<evidence type="ECO:0000256" key="5">
    <source>
        <dbReference type="ARBA" id="ARBA00022547"/>
    </source>
</evidence>
<evidence type="ECO:0000256" key="13">
    <source>
        <dbReference type="SAM" id="Phobius"/>
    </source>
</evidence>
<evidence type="ECO:0000256" key="8">
    <source>
        <dbReference type="ARBA" id="ARBA00022989"/>
    </source>
</evidence>
<sequence>MPQMSPMNWTSLFIAFSLLLILFMIMNYFNFKLNTNSNNNTLNNFFKNNWKW</sequence>
<comment type="subcellular location">
    <subcellularLocation>
        <location evidence="1 12">Mitochondrion membrane</location>
        <topology evidence="1 12">Single-pass membrane protein</topology>
    </subcellularLocation>
</comment>
<gene>
    <name evidence="14" type="primary">atp8</name>
</gene>
<reference evidence="14" key="1">
    <citation type="journal article" date="2018" name="J. ISSAAS">
        <title>The contribution of mitochondrial metagenomics to large-scale data mining and phylogenetic analysis of Coleoptera.</title>
        <authorList>
            <person name="Miller K."/>
            <person name="Linard B."/>
            <person name="Motyka M."/>
            <person name="Bocek M."/>
            <person name="Vogler A.P."/>
        </authorList>
    </citation>
    <scope>NUCLEOTIDE SEQUENCE</scope>
</reference>
<dbReference type="GO" id="GO:0031966">
    <property type="term" value="C:mitochondrial membrane"/>
    <property type="evidence" value="ECO:0007669"/>
    <property type="project" value="UniProtKB-SubCell"/>
</dbReference>
<feature type="transmembrane region" description="Helical" evidence="13">
    <location>
        <begin position="12"/>
        <end position="31"/>
    </location>
</feature>
<evidence type="ECO:0000256" key="6">
    <source>
        <dbReference type="ARBA" id="ARBA00022692"/>
    </source>
</evidence>
<organism evidence="14">
    <name type="scientific">Curculionoidea sp. 1 KM-2017</name>
    <dbReference type="NCBI Taxonomy" id="2219392"/>
    <lineage>
        <taxon>Eukaryota</taxon>
        <taxon>Metazoa</taxon>
        <taxon>Ecdysozoa</taxon>
        <taxon>Arthropoda</taxon>
        <taxon>Hexapoda</taxon>
        <taxon>Insecta</taxon>
        <taxon>Pterygota</taxon>
        <taxon>Neoptera</taxon>
        <taxon>Endopterygota</taxon>
        <taxon>Coleoptera</taxon>
        <taxon>Polyphaga</taxon>
        <taxon>Cucujiformia</taxon>
    </lineage>
</organism>
<keyword evidence="4 12" id="KW-0813">Transport</keyword>
<keyword evidence="9 12" id="KW-0406">Ion transport</keyword>
<evidence type="ECO:0000256" key="10">
    <source>
        <dbReference type="ARBA" id="ARBA00023128"/>
    </source>
</evidence>
<evidence type="ECO:0000256" key="4">
    <source>
        <dbReference type="ARBA" id="ARBA00022448"/>
    </source>
</evidence>
<keyword evidence="10 12" id="KW-0496">Mitochondrion</keyword>
<dbReference type="GO" id="GO:0045259">
    <property type="term" value="C:proton-transporting ATP synthase complex"/>
    <property type="evidence" value="ECO:0007669"/>
    <property type="project" value="UniProtKB-KW"/>
</dbReference>
<keyword evidence="8 13" id="KW-1133">Transmembrane helix</keyword>
<dbReference type="Pfam" id="PF00895">
    <property type="entry name" value="ATP-synt_8"/>
    <property type="match status" value="1"/>
</dbReference>
<dbReference type="InterPro" id="IPR001421">
    <property type="entry name" value="ATP8_metazoa"/>
</dbReference>
<evidence type="ECO:0000256" key="9">
    <source>
        <dbReference type="ARBA" id="ARBA00023065"/>
    </source>
</evidence>
<name>A0A346RI06_9CUCU</name>
<protein>
    <recommendedName>
        <fullName evidence="12">ATP synthase complex subunit 8</fullName>
    </recommendedName>
</protein>
<geneLocation type="mitochondrion" evidence="14"/>
<accession>A0A346RI06</accession>
<dbReference type="GO" id="GO:0015078">
    <property type="term" value="F:proton transmembrane transporter activity"/>
    <property type="evidence" value="ECO:0007669"/>
    <property type="project" value="InterPro"/>
</dbReference>
<dbReference type="EMBL" id="MG193431">
    <property type="protein sequence ID" value="AXS65703.1"/>
    <property type="molecule type" value="Genomic_DNA"/>
</dbReference>
<evidence type="ECO:0000256" key="12">
    <source>
        <dbReference type="RuleBase" id="RU003661"/>
    </source>
</evidence>
<evidence type="ECO:0000313" key="14">
    <source>
        <dbReference type="EMBL" id="AXS65703.1"/>
    </source>
</evidence>
<dbReference type="GO" id="GO:0015986">
    <property type="term" value="P:proton motive force-driven ATP synthesis"/>
    <property type="evidence" value="ECO:0007669"/>
    <property type="project" value="InterPro"/>
</dbReference>
<dbReference type="AlphaFoldDB" id="A0A346RI06"/>
<comment type="subunit">
    <text evidence="3">F-type ATPases have 2 components, CF(1) - the catalytic core - and CF(0) - the membrane proton channel.</text>
</comment>
<keyword evidence="5 12" id="KW-0138">CF(0)</keyword>